<protein>
    <submittedName>
        <fullName evidence="1">Uncharacterized protein</fullName>
    </submittedName>
</protein>
<organism evidence="1 2">
    <name type="scientific">candidate division WS6 bacterium GW2011_GWF1_35_23</name>
    <dbReference type="NCBI Taxonomy" id="1619097"/>
    <lineage>
        <taxon>Bacteria</taxon>
        <taxon>Candidatus Dojkabacteria</taxon>
    </lineage>
</organism>
<dbReference type="Proteomes" id="UP000034816">
    <property type="component" value="Unassembled WGS sequence"/>
</dbReference>
<evidence type="ECO:0000313" key="1">
    <source>
        <dbReference type="EMBL" id="KKP75482.1"/>
    </source>
</evidence>
<reference evidence="1 2" key="1">
    <citation type="journal article" date="2015" name="Nature">
        <title>rRNA introns, odd ribosomes, and small enigmatic genomes across a large radiation of phyla.</title>
        <authorList>
            <person name="Brown C.T."/>
            <person name="Hug L.A."/>
            <person name="Thomas B.C."/>
            <person name="Sharon I."/>
            <person name="Castelle C.J."/>
            <person name="Singh A."/>
            <person name="Wilkins M.J."/>
            <person name="Williams K.H."/>
            <person name="Banfield J.F."/>
        </authorList>
    </citation>
    <scope>NUCLEOTIDE SEQUENCE [LARGE SCALE GENOMIC DNA]</scope>
</reference>
<proteinExistence type="predicted"/>
<dbReference type="AlphaFoldDB" id="A0A0G0F7G4"/>
<name>A0A0G0F7G4_9BACT</name>
<gene>
    <name evidence="1" type="ORF">UR73_C0033G0004</name>
</gene>
<evidence type="ECO:0000313" key="2">
    <source>
        <dbReference type="Proteomes" id="UP000034816"/>
    </source>
</evidence>
<comment type="caution">
    <text evidence="1">The sequence shown here is derived from an EMBL/GenBank/DDBJ whole genome shotgun (WGS) entry which is preliminary data.</text>
</comment>
<accession>A0A0G0F7G4</accession>
<dbReference type="EMBL" id="LBQH01000033">
    <property type="protein sequence ID" value="KKP75482.1"/>
    <property type="molecule type" value="Genomic_DNA"/>
</dbReference>
<sequence>MNFQEARVWLNSLSEKLFNEMGIYALERGVSFRAMVGLKFRKQSYTVSMDARPNANIESSEADMRDLSHRCMEVLYGQMNHYLGSTHCLNIPVAGMEVCLVTIGLLKQGEEDHKRQYNAWIEKYFQPL</sequence>